<dbReference type="PANTHER" id="PTHR42773:SF1">
    <property type="entry name" value="METALLO-BETA-LACTAMASE FAMILY PROTEIN"/>
    <property type="match status" value="1"/>
</dbReference>
<feature type="domain" description="Metallo-beta-lactamase" evidence="1">
    <location>
        <begin position="35"/>
        <end position="212"/>
    </location>
</feature>
<organism evidence="2 3">
    <name type="scientific">Cymbomonas tetramitiformis</name>
    <dbReference type="NCBI Taxonomy" id="36881"/>
    <lineage>
        <taxon>Eukaryota</taxon>
        <taxon>Viridiplantae</taxon>
        <taxon>Chlorophyta</taxon>
        <taxon>Pyramimonadophyceae</taxon>
        <taxon>Pyramimonadales</taxon>
        <taxon>Pyramimonadaceae</taxon>
        <taxon>Cymbomonas</taxon>
    </lineage>
</organism>
<comment type="caution">
    <text evidence="2">The sequence shown here is derived from an EMBL/GenBank/DDBJ whole genome shotgun (WGS) entry which is preliminary data.</text>
</comment>
<dbReference type="SMART" id="SM00849">
    <property type="entry name" value="Lactamase_B"/>
    <property type="match status" value="1"/>
</dbReference>
<dbReference type="AlphaFoldDB" id="A0AAE0EMZ0"/>
<keyword evidence="3" id="KW-1185">Reference proteome</keyword>
<dbReference type="Gene3D" id="3.60.15.10">
    <property type="entry name" value="Ribonuclease Z/Hydroxyacylglutathione hydrolase-like"/>
    <property type="match status" value="1"/>
</dbReference>
<dbReference type="SUPFAM" id="SSF56281">
    <property type="entry name" value="Metallo-hydrolase/oxidoreductase"/>
    <property type="match status" value="1"/>
</dbReference>
<accession>A0AAE0EMZ0</accession>
<dbReference type="PANTHER" id="PTHR42773">
    <property type="entry name" value="METALLO-BETA-LACTAMASE-RELATED"/>
    <property type="match status" value="1"/>
</dbReference>
<evidence type="ECO:0000313" key="3">
    <source>
        <dbReference type="Proteomes" id="UP001190700"/>
    </source>
</evidence>
<dbReference type="EMBL" id="LGRX02035519">
    <property type="protein sequence ID" value="KAK3234291.1"/>
    <property type="molecule type" value="Genomic_DNA"/>
</dbReference>
<dbReference type="InterPro" id="IPR036866">
    <property type="entry name" value="RibonucZ/Hydroxyglut_hydro"/>
</dbReference>
<dbReference type="InterPro" id="IPR001279">
    <property type="entry name" value="Metallo-B-lactamas"/>
</dbReference>
<sequence length="254" mass="28281">MAKTAAGSFPRLMPDASELGLDVYHLGYHSAESYGATPYLINDKESGINILIDTPRYNSKLITTIKERFGGVDYIYLTHVDDIAEHVKFADAFGAKRVIHESEAHAELAMTSYSGAGIEECEIKLEGQGPWEVFPGVSAKVYYQPGHTIGHTVLVYKDTVAFTGDHLAKVRQTGNLDAFTAYCKFSLEEQANSLDILNEEVGRTVKLVLPGHGRAYRTDFLYDDLHEAVQRMRADLDEARVPYILQNLCGGRFR</sequence>
<dbReference type="Proteomes" id="UP001190700">
    <property type="component" value="Unassembled WGS sequence"/>
</dbReference>
<reference evidence="2 3" key="1">
    <citation type="journal article" date="2015" name="Genome Biol. Evol.">
        <title>Comparative Genomics of a Bacterivorous Green Alga Reveals Evolutionary Causalities and Consequences of Phago-Mixotrophic Mode of Nutrition.</title>
        <authorList>
            <person name="Burns J.A."/>
            <person name="Paasch A."/>
            <person name="Narechania A."/>
            <person name="Kim E."/>
        </authorList>
    </citation>
    <scope>NUCLEOTIDE SEQUENCE [LARGE SCALE GENOMIC DNA]</scope>
    <source>
        <strain evidence="2 3">PLY_AMNH</strain>
    </source>
</reference>
<evidence type="ECO:0000313" key="2">
    <source>
        <dbReference type="EMBL" id="KAK3234291.1"/>
    </source>
</evidence>
<proteinExistence type="predicted"/>
<gene>
    <name evidence="2" type="ORF">CYMTET_55452</name>
</gene>
<evidence type="ECO:0000259" key="1">
    <source>
        <dbReference type="SMART" id="SM00849"/>
    </source>
</evidence>
<protein>
    <recommendedName>
        <fullName evidence="1">Metallo-beta-lactamase domain-containing protein</fullName>
    </recommendedName>
</protein>
<name>A0AAE0EMZ0_9CHLO</name>